<organism evidence="1 2">
    <name type="scientific">Pseudomonas syringae pv. maculicola</name>
    <dbReference type="NCBI Taxonomy" id="59511"/>
    <lineage>
        <taxon>Bacteria</taxon>
        <taxon>Pseudomonadati</taxon>
        <taxon>Pseudomonadota</taxon>
        <taxon>Gammaproteobacteria</taxon>
        <taxon>Pseudomonadales</taxon>
        <taxon>Pseudomonadaceae</taxon>
        <taxon>Pseudomonas</taxon>
    </lineage>
</organism>
<evidence type="ECO:0000313" key="1">
    <source>
        <dbReference type="EMBL" id="RML88842.1"/>
    </source>
</evidence>
<sequence>FAACAAVLTSPIETLYLPVFRSAQLFGISEPCSRFLLTIKAMVPV</sequence>
<name>A0A3M2ZKR9_PSEYM</name>
<reference evidence="1 2" key="1">
    <citation type="submission" date="2018-08" db="EMBL/GenBank/DDBJ databases">
        <title>Recombination of ecologically and evolutionarily significant loci maintains genetic cohesion in the Pseudomonas syringae species complex.</title>
        <authorList>
            <person name="Dillon M."/>
            <person name="Thakur S."/>
            <person name="Almeida R.N.D."/>
            <person name="Weir B.S."/>
            <person name="Guttman D.S."/>
        </authorList>
    </citation>
    <scope>NUCLEOTIDE SEQUENCE [LARGE SCALE GENOMIC DNA]</scope>
    <source>
        <strain evidence="1 2">88_10</strain>
    </source>
</reference>
<feature type="non-terminal residue" evidence="1">
    <location>
        <position position="1"/>
    </location>
</feature>
<dbReference type="AlphaFoldDB" id="A0A3M2ZKR9"/>
<proteinExistence type="predicted"/>
<comment type="caution">
    <text evidence="1">The sequence shown here is derived from an EMBL/GenBank/DDBJ whole genome shotgun (WGS) entry which is preliminary data.</text>
</comment>
<evidence type="ECO:0000313" key="2">
    <source>
        <dbReference type="Proteomes" id="UP000282378"/>
    </source>
</evidence>
<dbReference type="EMBL" id="RBNL01001514">
    <property type="protein sequence ID" value="RML88842.1"/>
    <property type="molecule type" value="Genomic_DNA"/>
</dbReference>
<dbReference type="Proteomes" id="UP000282378">
    <property type="component" value="Unassembled WGS sequence"/>
</dbReference>
<gene>
    <name evidence="1" type="ORF">APX70_05472</name>
</gene>
<accession>A0A3M2ZKR9</accession>
<protein>
    <submittedName>
        <fullName evidence="1">Uncharacterized protein</fullName>
    </submittedName>
</protein>